<name>A0ACB8YJU9_ARCLA</name>
<sequence>MFVLPEALNQKSKTLSIFHFPISISQFPREHDERRLFLILLASFCESKVSSTVAPPSLVSTPPYYIVFRPQSQSSRSPYKPLILFLVVKTNEKTYQRHGIDEGRTRKELNDIKE</sequence>
<reference evidence="2" key="1">
    <citation type="journal article" date="2022" name="Mol. Ecol. Resour.">
        <title>The genomes of chicory, endive, great burdock and yacon provide insights into Asteraceae palaeo-polyploidization history and plant inulin production.</title>
        <authorList>
            <person name="Fan W."/>
            <person name="Wang S."/>
            <person name="Wang H."/>
            <person name="Wang A."/>
            <person name="Jiang F."/>
            <person name="Liu H."/>
            <person name="Zhao H."/>
            <person name="Xu D."/>
            <person name="Zhang Y."/>
        </authorList>
    </citation>
    <scope>NUCLEOTIDE SEQUENCE [LARGE SCALE GENOMIC DNA]</scope>
    <source>
        <strain evidence="2">cv. Niubang</strain>
    </source>
</reference>
<comment type="caution">
    <text evidence="1">The sequence shown here is derived from an EMBL/GenBank/DDBJ whole genome shotgun (WGS) entry which is preliminary data.</text>
</comment>
<reference evidence="1 2" key="2">
    <citation type="journal article" date="2022" name="Mol. Ecol. Resour.">
        <title>The genomes of chicory, endive, great burdock and yacon provide insights into Asteraceae paleo-polyploidization history and plant inulin production.</title>
        <authorList>
            <person name="Fan W."/>
            <person name="Wang S."/>
            <person name="Wang H."/>
            <person name="Wang A."/>
            <person name="Jiang F."/>
            <person name="Liu H."/>
            <person name="Zhao H."/>
            <person name="Xu D."/>
            <person name="Zhang Y."/>
        </authorList>
    </citation>
    <scope>NUCLEOTIDE SEQUENCE [LARGE SCALE GENOMIC DNA]</scope>
    <source>
        <strain evidence="2">cv. Niubang</strain>
    </source>
</reference>
<dbReference type="EMBL" id="CM042058">
    <property type="protein sequence ID" value="KAI3685527.1"/>
    <property type="molecule type" value="Genomic_DNA"/>
</dbReference>
<evidence type="ECO:0000313" key="1">
    <source>
        <dbReference type="EMBL" id="KAI3685527.1"/>
    </source>
</evidence>
<organism evidence="1 2">
    <name type="scientific">Arctium lappa</name>
    <name type="common">Greater burdock</name>
    <name type="synonym">Lappa major</name>
    <dbReference type="NCBI Taxonomy" id="4217"/>
    <lineage>
        <taxon>Eukaryota</taxon>
        <taxon>Viridiplantae</taxon>
        <taxon>Streptophyta</taxon>
        <taxon>Embryophyta</taxon>
        <taxon>Tracheophyta</taxon>
        <taxon>Spermatophyta</taxon>
        <taxon>Magnoliopsida</taxon>
        <taxon>eudicotyledons</taxon>
        <taxon>Gunneridae</taxon>
        <taxon>Pentapetalae</taxon>
        <taxon>asterids</taxon>
        <taxon>campanulids</taxon>
        <taxon>Asterales</taxon>
        <taxon>Asteraceae</taxon>
        <taxon>Carduoideae</taxon>
        <taxon>Cardueae</taxon>
        <taxon>Arctiinae</taxon>
        <taxon>Arctium</taxon>
    </lineage>
</organism>
<evidence type="ECO:0000313" key="2">
    <source>
        <dbReference type="Proteomes" id="UP001055879"/>
    </source>
</evidence>
<dbReference type="Proteomes" id="UP001055879">
    <property type="component" value="Linkage Group LG12"/>
</dbReference>
<accession>A0ACB8YJU9</accession>
<gene>
    <name evidence="1" type="ORF">L6452_34775</name>
</gene>
<keyword evidence="2" id="KW-1185">Reference proteome</keyword>
<proteinExistence type="predicted"/>
<protein>
    <submittedName>
        <fullName evidence="1">Uncharacterized protein</fullName>
    </submittedName>
</protein>